<dbReference type="Proteomes" id="UP001228690">
    <property type="component" value="Chromosome"/>
</dbReference>
<organism evidence="1 2">
    <name type="scientific">Candidatus Haliotispira prima</name>
    <dbReference type="NCBI Taxonomy" id="3034016"/>
    <lineage>
        <taxon>Bacteria</taxon>
        <taxon>Pseudomonadati</taxon>
        <taxon>Spirochaetota</taxon>
        <taxon>Spirochaetia</taxon>
        <taxon>Spirochaetales</taxon>
        <taxon>Spirochaetaceae</taxon>
        <taxon>Candidatus Haliotispira</taxon>
    </lineage>
</organism>
<sequence>MEPNLFRIATRGLAQDAFFTWLLQWADDTHKKRDQEISKVAKSFVRLLIGKGKSTSVRQVEVRKQWQHIDMCVEVDNKYFIVIDDKMNTGGPSEEPEDVGLKAKDYAEEKGLELVSIYLQTGNESQTRNTQIEEKGHTIVNRKAIIELLSSYTGDNEIFREFKDYLDEIEHQTNQFSASGKITSDKRIAEGFFLELQNHMKEWYDWKYVSNRSGGYLGFWYFWKTLAYLGKQLYIQIDNNYLTGKVELTIRINNTNWNKKVPTTVLQQIFTEIRPLGERHGLTLRKPLQFRAGNTALLLMIDDVFHIDKDGRLDFDRFMDSLKRLENLIDAYCESRRVRSYPMRRPVE</sequence>
<proteinExistence type="predicted"/>
<dbReference type="RefSeq" id="WP_326927541.1">
    <property type="nucleotide sequence ID" value="NZ_CP123443.1"/>
</dbReference>
<protein>
    <recommendedName>
        <fullName evidence="3">PD-(D/E)XK nuclease superfamily protein</fullName>
    </recommendedName>
</protein>
<gene>
    <name evidence="1" type="ORF">P0082_00435</name>
</gene>
<dbReference type="EMBL" id="CP123443">
    <property type="protein sequence ID" value="WGK69358.1"/>
    <property type="molecule type" value="Genomic_DNA"/>
</dbReference>
<evidence type="ECO:0000313" key="2">
    <source>
        <dbReference type="Proteomes" id="UP001228690"/>
    </source>
</evidence>
<evidence type="ECO:0000313" key="1">
    <source>
        <dbReference type="EMBL" id="WGK69358.1"/>
    </source>
</evidence>
<keyword evidence="2" id="KW-1185">Reference proteome</keyword>
<evidence type="ECO:0008006" key="3">
    <source>
        <dbReference type="Google" id="ProtNLM"/>
    </source>
</evidence>
<name>A0ABY8MJH1_9SPIO</name>
<accession>A0ABY8MJH1</accession>
<reference evidence="1 2" key="1">
    <citation type="submission" date="2023-04" db="EMBL/GenBank/DDBJ databases">
        <title>Spirochaete genome identified in red abalone sample constitutes a novel genus.</title>
        <authorList>
            <person name="Sharma S.P."/>
            <person name="Purcell C.M."/>
            <person name="Hyde J.R."/>
            <person name="Severin A.J."/>
        </authorList>
    </citation>
    <scope>NUCLEOTIDE SEQUENCE [LARGE SCALE GENOMIC DNA]</scope>
    <source>
        <strain evidence="1 2">SP-2023</strain>
    </source>
</reference>